<feature type="region of interest" description="Disordered" evidence="1">
    <location>
        <begin position="33"/>
        <end position="53"/>
    </location>
</feature>
<feature type="chain" id="PRO_5017380220" evidence="2">
    <location>
        <begin position="28"/>
        <end position="807"/>
    </location>
</feature>
<dbReference type="PROSITE" id="PS51257">
    <property type="entry name" value="PROKAR_LIPOPROTEIN"/>
    <property type="match status" value="1"/>
</dbReference>
<proteinExistence type="predicted"/>
<keyword evidence="4" id="KW-1185">Reference proteome</keyword>
<evidence type="ECO:0000256" key="2">
    <source>
        <dbReference type="SAM" id="SignalP"/>
    </source>
</evidence>
<comment type="caution">
    <text evidence="3">The sequence shown here is derived from an EMBL/GenBank/DDBJ whole genome shotgun (WGS) entry which is preliminary data.</text>
</comment>
<dbReference type="EMBL" id="RAYQ01000014">
    <property type="protein sequence ID" value="RKI90530.1"/>
    <property type="molecule type" value="Genomic_DNA"/>
</dbReference>
<reference evidence="3 4" key="1">
    <citation type="submission" date="2018-09" db="EMBL/GenBank/DDBJ databases">
        <title>Murine metabolic-syndrome-specific gut microbial biobank.</title>
        <authorList>
            <person name="Liu C."/>
        </authorList>
    </citation>
    <scope>NUCLEOTIDE SEQUENCE [LARGE SCALE GENOMIC DNA]</scope>
    <source>
        <strain evidence="3 4">0.1xD8-82</strain>
    </source>
</reference>
<dbReference type="AlphaFoldDB" id="A0A3A9AFW7"/>
<dbReference type="Gene3D" id="3.40.190.10">
    <property type="entry name" value="Periplasmic binding protein-like II"/>
    <property type="match status" value="1"/>
</dbReference>
<keyword evidence="2" id="KW-0732">Signal</keyword>
<dbReference type="OrthoDB" id="2081033at2"/>
<dbReference type="SUPFAM" id="SSF53850">
    <property type="entry name" value="Periplasmic binding protein-like II"/>
    <property type="match status" value="1"/>
</dbReference>
<dbReference type="Proteomes" id="UP000280696">
    <property type="component" value="Unassembled WGS sequence"/>
</dbReference>
<name>A0A3A9AFW7_9FIRM</name>
<feature type="signal peptide" evidence="2">
    <location>
        <begin position="1"/>
        <end position="27"/>
    </location>
</feature>
<evidence type="ECO:0000313" key="4">
    <source>
        <dbReference type="Proteomes" id="UP000280696"/>
    </source>
</evidence>
<sequence length="807" mass="90358">MKKFWKKRNFCLIAAAVVMLLAGCGNKDSEAGKLNNTQEDITGVEETGGSGSARGRYVEEETDLSDLLEQVKSMRLLPDGRLVITDSYRSLQVSEDQGTTWTKQSNGWLDERGDGVYILDIKMAPDGTLAVIYDDSAEGENGGEQEDEAEVDIETEANVSESLGGEEETEESLFHLEPKCVLIRPDGEVVPVFPELKEEDGYPVHFWISDSGRFFITSYGEDIYEVKQDGESELFLTVEGNPQLVQFMGDTMILDGYDFAAPLLYDMEKKEYVEDRVLTDFVAENYPDRQFNGGSWYDLYLFPGEEGTIYLAGEKGLYRHVVGQEETERLIDGALSRLGSPKYGLKDMIMLGEGEFLALFSGGKLVRFSYDPDIASVPAERLKVYSLKESYDIRVAAAAYQVQNPDVFVEYEIGMEEGGAVTREDALKKLNTRIMAGEGPDILMLDGLPVDSYIQKGLLLELDGFLEDFGEDKLFGNLIRASWKDEGIYGIPAKVAFPILLGKEKYVSDMKGLSAIADGIERLRRDNPGKDLLGICSEKGIMKIFASVSAPSWKKTDGEIDRDTLSDFLTQTKRIYEAQMDGISEKSIERYNSASEYSVRDYGEDWEYDLSFYGGMSLNYIGDYQQLLIGLTTYPYDYFDLTSVHKAKGFEDACLMPMEGQSSKVFVPCTLLGINAASAKKELAEDFLKLFFGKENQYALGGFSINRAALEELFTPEEDYLGESGQYGSIGMIDEDGLEVYMDVYVPAKEELSEFYSWMESMDTPYIEEQVLERAVFEEGSKFILGQAGLEEALDAVEHRLAIYMVE</sequence>
<dbReference type="SUPFAM" id="SSF101898">
    <property type="entry name" value="NHL repeat"/>
    <property type="match status" value="1"/>
</dbReference>
<organism evidence="3 4">
    <name type="scientific">Parablautia intestinalis</name>
    <dbReference type="NCBI Taxonomy" id="2320100"/>
    <lineage>
        <taxon>Bacteria</taxon>
        <taxon>Bacillati</taxon>
        <taxon>Bacillota</taxon>
        <taxon>Clostridia</taxon>
        <taxon>Lachnospirales</taxon>
        <taxon>Lachnospiraceae</taxon>
        <taxon>Parablautia</taxon>
    </lineage>
</organism>
<accession>A0A3A9AFW7</accession>
<protein>
    <submittedName>
        <fullName evidence="3">Extracellular solute-binding protein</fullName>
    </submittedName>
</protein>
<evidence type="ECO:0000256" key="1">
    <source>
        <dbReference type="SAM" id="MobiDB-lite"/>
    </source>
</evidence>
<gene>
    <name evidence="3" type="ORF">D7V94_14010</name>
</gene>
<dbReference type="RefSeq" id="WP_120470807.1">
    <property type="nucleotide sequence ID" value="NZ_RAYQ01000014.1"/>
</dbReference>
<evidence type="ECO:0000313" key="3">
    <source>
        <dbReference type="EMBL" id="RKI90530.1"/>
    </source>
</evidence>